<gene>
    <name evidence="2" type="ORF">KEF85_13320</name>
</gene>
<evidence type="ECO:0000313" key="2">
    <source>
        <dbReference type="EMBL" id="QWF70310.1"/>
    </source>
</evidence>
<proteinExistence type="predicted"/>
<dbReference type="KEGG" id="mpad:KEF85_13320"/>
<dbReference type="EMBL" id="CP073754">
    <property type="protein sequence ID" value="QWF70310.1"/>
    <property type="molecule type" value="Genomic_DNA"/>
</dbReference>
<dbReference type="SUPFAM" id="SSF56112">
    <property type="entry name" value="Protein kinase-like (PK-like)"/>
    <property type="match status" value="1"/>
</dbReference>
<name>A0A975R8E9_9GAMM</name>
<dbReference type="InterPro" id="IPR011009">
    <property type="entry name" value="Kinase-like_dom_sf"/>
</dbReference>
<evidence type="ECO:0000259" key="1">
    <source>
        <dbReference type="Pfam" id="PF01636"/>
    </source>
</evidence>
<dbReference type="PANTHER" id="PTHR21064">
    <property type="entry name" value="AMINOGLYCOSIDE PHOSPHOTRANSFERASE DOMAIN-CONTAINING PROTEIN-RELATED"/>
    <property type="match status" value="1"/>
</dbReference>
<dbReference type="InterPro" id="IPR002575">
    <property type="entry name" value="Aminoglycoside_PTrfase"/>
</dbReference>
<protein>
    <submittedName>
        <fullName evidence="2">Aminoglycoside phosphotransferase family protein</fullName>
    </submittedName>
</protein>
<sequence>MLSVNPTQIAGQFTRQAITGITPLGCGLINDTYRVAGADSAFVLQRLNQHVFPAPQLIMANLEYLGRHIRQKPPETVGLQFPGIIYTLSGQTYFQDAEQQFWRALELIQPAESRQVLNRATESAQIGYALAHFHRLCSDLPVSALHDTLPGFHITPGYYQDYQQLAERNPTIEIDSEFEFCRNFIRQFQTNINVLEDAKAAGILSMRVTHGDPKLNNFLFRPGADQIISLIDLDTVKPGLVHYDIGDCIRSCCHIKPDNHFDIQRCRIILEHYLQEAGSFFTPADYLYLSAAIVLIPFELGLRFFSDYLAGNQYFKITEPRSNLYKAIALFELCQSINAQLSELNAIILSFQH</sequence>
<evidence type="ECO:0000313" key="3">
    <source>
        <dbReference type="Proteomes" id="UP000676649"/>
    </source>
</evidence>
<reference evidence="2" key="1">
    <citation type="submission" date="2021-04" db="EMBL/GenBank/DDBJ databases">
        <title>Draft genome sequence data of methanotrophic Methylovulum sp. strain S1L and Methylomonas sp. strain S2AM isolated from boreal lake water columns.</title>
        <authorList>
            <person name="Rissanen A.J."/>
            <person name="Mangayil R."/>
            <person name="Svenning M.M."/>
            <person name="Khanongnuch R."/>
        </authorList>
    </citation>
    <scope>NUCLEOTIDE SEQUENCE</scope>
    <source>
        <strain evidence="2">S2AM</strain>
    </source>
</reference>
<dbReference type="RefSeq" id="WP_215581340.1">
    <property type="nucleotide sequence ID" value="NZ_CP073754.1"/>
</dbReference>
<keyword evidence="3" id="KW-1185">Reference proteome</keyword>
<feature type="domain" description="Aminoglycoside phosphotransferase" evidence="1">
    <location>
        <begin position="21"/>
        <end position="257"/>
    </location>
</feature>
<dbReference type="Gene3D" id="3.90.1200.10">
    <property type="match status" value="1"/>
</dbReference>
<organism evidence="2 3">
    <name type="scientific">Methylomonas paludis</name>
    <dbReference type="NCBI Taxonomy" id="1173101"/>
    <lineage>
        <taxon>Bacteria</taxon>
        <taxon>Pseudomonadati</taxon>
        <taxon>Pseudomonadota</taxon>
        <taxon>Gammaproteobacteria</taxon>
        <taxon>Methylococcales</taxon>
        <taxon>Methylococcaceae</taxon>
        <taxon>Methylomonas</taxon>
    </lineage>
</organism>
<accession>A0A975R8E9</accession>
<dbReference type="Proteomes" id="UP000676649">
    <property type="component" value="Chromosome"/>
</dbReference>
<dbReference type="PANTHER" id="PTHR21064:SF5">
    <property type="entry name" value="SLR1880 PROTEIN"/>
    <property type="match status" value="1"/>
</dbReference>
<dbReference type="InterPro" id="IPR050249">
    <property type="entry name" value="Pseudomonas-type_ThrB"/>
</dbReference>
<dbReference type="AlphaFoldDB" id="A0A975R8E9"/>
<dbReference type="Pfam" id="PF01636">
    <property type="entry name" value="APH"/>
    <property type="match status" value="1"/>
</dbReference>